<dbReference type="EMBL" id="HACG01024923">
    <property type="protein sequence ID" value="CEK71788.1"/>
    <property type="molecule type" value="Transcribed_RNA"/>
</dbReference>
<gene>
    <name evidence="1" type="primary">ORF79828</name>
</gene>
<organism evidence="1">
    <name type="scientific">Arion vulgaris</name>
    <dbReference type="NCBI Taxonomy" id="1028688"/>
    <lineage>
        <taxon>Eukaryota</taxon>
        <taxon>Metazoa</taxon>
        <taxon>Spiralia</taxon>
        <taxon>Lophotrochozoa</taxon>
        <taxon>Mollusca</taxon>
        <taxon>Gastropoda</taxon>
        <taxon>Heterobranchia</taxon>
        <taxon>Euthyneura</taxon>
        <taxon>Panpulmonata</taxon>
        <taxon>Eupulmonata</taxon>
        <taxon>Stylommatophora</taxon>
        <taxon>Helicina</taxon>
        <taxon>Arionoidea</taxon>
        <taxon>Arionidae</taxon>
        <taxon>Arion</taxon>
    </lineage>
</organism>
<sequence length="61" mass="6977">MFLSKLREELQGLSNVDLPLHCMGGLERPLVLASHVNQSSFILPRLLNYYNLGHGPDIRFR</sequence>
<name>A0A0B6ZT76_9EUPU</name>
<dbReference type="AlphaFoldDB" id="A0A0B6ZT76"/>
<proteinExistence type="predicted"/>
<accession>A0A0B6ZT76</accession>
<protein>
    <submittedName>
        <fullName evidence="1">Uncharacterized protein</fullName>
    </submittedName>
</protein>
<reference evidence="1" key="1">
    <citation type="submission" date="2014-12" db="EMBL/GenBank/DDBJ databases">
        <title>Insight into the proteome of Arion vulgaris.</title>
        <authorList>
            <person name="Aradska J."/>
            <person name="Bulat T."/>
            <person name="Smidak R."/>
            <person name="Sarate P."/>
            <person name="Gangsoo J."/>
            <person name="Sialana F."/>
            <person name="Bilban M."/>
            <person name="Lubec G."/>
        </authorList>
    </citation>
    <scope>NUCLEOTIDE SEQUENCE</scope>
    <source>
        <tissue evidence="1">Skin</tissue>
    </source>
</reference>
<evidence type="ECO:0000313" key="1">
    <source>
        <dbReference type="EMBL" id="CEK71788.1"/>
    </source>
</evidence>